<reference evidence="4" key="1">
    <citation type="journal article" date="2015" name="PLoS Genet.">
        <title>Genome Sequence and Transcriptome Analyses of Chrysochromulina tobin: Metabolic Tools for Enhanced Algal Fitness in the Prominent Order Prymnesiales (Haptophyceae).</title>
        <authorList>
            <person name="Hovde B.T."/>
            <person name="Deodato C.R."/>
            <person name="Hunsperger H.M."/>
            <person name="Ryken S.A."/>
            <person name="Yost W."/>
            <person name="Jha R.K."/>
            <person name="Patterson J."/>
            <person name="Monnat R.J. Jr."/>
            <person name="Barlow S.B."/>
            <person name="Starkenburg S.R."/>
            <person name="Cattolico R.A."/>
        </authorList>
    </citation>
    <scope>NUCLEOTIDE SEQUENCE</scope>
    <source>
        <strain evidence="4">CCMP291</strain>
    </source>
</reference>
<feature type="region of interest" description="Disordered" evidence="1">
    <location>
        <begin position="174"/>
        <end position="200"/>
    </location>
</feature>
<proteinExistence type="predicted"/>
<evidence type="ECO:0000256" key="1">
    <source>
        <dbReference type="SAM" id="MobiDB-lite"/>
    </source>
</evidence>
<dbReference type="InterPro" id="IPR036770">
    <property type="entry name" value="Ankyrin_rpt-contain_sf"/>
</dbReference>
<dbReference type="SUPFAM" id="SSF48403">
    <property type="entry name" value="Ankyrin repeat"/>
    <property type="match status" value="1"/>
</dbReference>
<dbReference type="EMBL" id="JWZX01003268">
    <property type="protein sequence ID" value="KOO22590.1"/>
    <property type="molecule type" value="Genomic_DNA"/>
</dbReference>
<name>A0A0M0J7Y9_9EUKA</name>
<dbReference type="Pfam" id="PF01833">
    <property type="entry name" value="TIG"/>
    <property type="match status" value="1"/>
</dbReference>
<gene>
    <name evidence="3" type="ORF">Ctob_003343</name>
</gene>
<dbReference type="InterPro" id="IPR002909">
    <property type="entry name" value="IPT_dom"/>
</dbReference>
<feature type="domain" description="IPT/TIG" evidence="2">
    <location>
        <begin position="261"/>
        <end position="344"/>
    </location>
</feature>
<dbReference type="AlphaFoldDB" id="A0A0M0J7Y9"/>
<dbReference type="Gene3D" id="2.60.40.10">
    <property type="entry name" value="Immunoglobulins"/>
    <property type="match status" value="1"/>
</dbReference>
<sequence length="494" mass="52002">MVRIGAVRTQVWNKTVKPSPKVGLQGSWQPVDELHAVLVHCDTWTPRFDGLRGNVVPLGPVPSSHGDRASRHFHENVVHYSELLIKEKPPEMSKKKRKKAEDGTATYADDGLATPRYRMMFSLYRREVMVTPINPNPVPGDEAPAMPEGKHLTFCMAPEDILIRNSFHMLTEAEKETRRAEYKSKQSAPKPKGSPGLGMGATAVGMMPGMGGAISAGAMALLADGSQLAGAMPQALVSSQHIELLPAAASAAAEPTGAGAPQIGSLSATTGHVAGGTPLWIQGSRFSTRTRVCFGSAIATDVHACNGSLITVVVPASPSGRAETVEVRLTHDGLNWSNPLLYTYRDEASAAEESAHMVGLMALLTPLVEENCVAESPDATPAELMDSSLPPALQLLGGVLSMLQSSGVSDLSRVDMHGRSLLHYACALRHAGAVKLLLAARVDPRGVDVAGMSAADWARRTGFAEGEALIAQALANGDGAPPAAVAAVDSSMML</sequence>
<dbReference type="SUPFAM" id="SSF81296">
    <property type="entry name" value="E set domains"/>
    <property type="match status" value="1"/>
</dbReference>
<evidence type="ECO:0000313" key="4">
    <source>
        <dbReference type="Proteomes" id="UP000037460"/>
    </source>
</evidence>
<evidence type="ECO:0000259" key="2">
    <source>
        <dbReference type="Pfam" id="PF01833"/>
    </source>
</evidence>
<dbReference type="InterPro" id="IPR014756">
    <property type="entry name" value="Ig_E-set"/>
</dbReference>
<evidence type="ECO:0000313" key="3">
    <source>
        <dbReference type="EMBL" id="KOO22590.1"/>
    </source>
</evidence>
<dbReference type="Gene3D" id="1.25.40.20">
    <property type="entry name" value="Ankyrin repeat-containing domain"/>
    <property type="match status" value="1"/>
</dbReference>
<dbReference type="Proteomes" id="UP000037460">
    <property type="component" value="Unassembled WGS sequence"/>
</dbReference>
<comment type="caution">
    <text evidence="3">The sequence shown here is derived from an EMBL/GenBank/DDBJ whole genome shotgun (WGS) entry which is preliminary data.</text>
</comment>
<keyword evidence="4" id="KW-1185">Reference proteome</keyword>
<organism evidence="3 4">
    <name type="scientific">Chrysochromulina tobinii</name>
    <dbReference type="NCBI Taxonomy" id="1460289"/>
    <lineage>
        <taxon>Eukaryota</taxon>
        <taxon>Haptista</taxon>
        <taxon>Haptophyta</taxon>
        <taxon>Prymnesiophyceae</taxon>
        <taxon>Prymnesiales</taxon>
        <taxon>Chrysochromulinaceae</taxon>
        <taxon>Chrysochromulina</taxon>
    </lineage>
</organism>
<accession>A0A0M0J7Y9</accession>
<protein>
    <recommendedName>
        <fullName evidence="2">IPT/TIG domain-containing protein</fullName>
    </recommendedName>
</protein>
<dbReference type="InterPro" id="IPR013783">
    <property type="entry name" value="Ig-like_fold"/>
</dbReference>
<feature type="compositionally biased region" description="Basic and acidic residues" evidence="1">
    <location>
        <begin position="174"/>
        <end position="184"/>
    </location>
</feature>
<dbReference type="CDD" id="cd00102">
    <property type="entry name" value="IPT"/>
    <property type="match status" value="1"/>
</dbReference>